<evidence type="ECO:0000313" key="3">
    <source>
        <dbReference type="Proteomes" id="UP001318300"/>
    </source>
</evidence>
<gene>
    <name evidence="2" type="ORF">E9228_002920</name>
</gene>
<dbReference type="Proteomes" id="UP001318300">
    <property type="component" value="Unassembled WGS sequence"/>
</dbReference>
<proteinExistence type="predicted"/>
<dbReference type="InterPro" id="IPR009061">
    <property type="entry name" value="DNA-bd_dom_put_sf"/>
</dbReference>
<feature type="domain" description="Helix-turn-helix" evidence="1">
    <location>
        <begin position="17"/>
        <end position="66"/>
    </location>
</feature>
<evidence type="ECO:0000313" key="2">
    <source>
        <dbReference type="EMBL" id="NII42262.1"/>
    </source>
</evidence>
<accession>A0ABX0T9U3</accession>
<dbReference type="GO" id="GO:0003677">
    <property type="term" value="F:DNA binding"/>
    <property type="evidence" value="ECO:0007669"/>
    <property type="project" value="UniProtKB-KW"/>
</dbReference>
<comment type="caution">
    <text evidence="2">The sequence shown here is derived from an EMBL/GenBank/DDBJ whole genome shotgun (WGS) entry which is preliminary data.</text>
</comment>
<protein>
    <submittedName>
        <fullName evidence="2">DNA-binding transcriptional regulator AlpA</fullName>
    </submittedName>
</protein>
<dbReference type="Pfam" id="PF12728">
    <property type="entry name" value="HTH_17"/>
    <property type="match status" value="1"/>
</dbReference>
<sequence>MSIDLAQTRPDDEQLVDIARAAEYLGLKVKTLYEWRRLRKGPVATKVGRLVKYRLGDLRAYVAAQRDAA</sequence>
<dbReference type="RefSeq" id="WP_208386184.1">
    <property type="nucleotide sequence ID" value="NZ_JAAOYO010000004.1"/>
</dbReference>
<organism evidence="2 3">
    <name type="scientific">Curtobacterium salicis</name>
    <dbReference type="NCBI Taxonomy" id="1779862"/>
    <lineage>
        <taxon>Bacteria</taxon>
        <taxon>Bacillati</taxon>
        <taxon>Actinomycetota</taxon>
        <taxon>Actinomycetes</taxon>
        <taxon>Micrococcales</taxon>
        <taxon>Microbacteriaceae</taxon>
        <taxon>Curtobacterium</taxon>
    </lineage>
</organism>
<dbReference type="EMBL" id="JAAOYO010000004">
    <property type="protein sequence ID" value="NII42262.1"/>
    <property type="molecule type" value="Genomic_DNA"/>
</dbReference>
<dbReference type="InterPro" id="IPR041657">
    <property type="entry name" value="HTH_17"/>
</dbReference>
<evidence type="ECO:0000259" key="1">
    <source>
        <dbReference type="Pfam" id="PF12728"/>
    </source>
</evidence>
<dbReference type="SUPFAM" id="SSF46955">
    <property type="entry name" value="Putative DNA-binding domain"/>
    <property type="match status" value="1"/>
</dbReference>
<name>A0ABX0T9U3_9MICO</name>
<keyword evidence="2" id="KW-0238">DNA-binding</keyword>
<reference evidence="2 3" key="1">
    <citation type="submission" date="2020-03" db="EMBL/GenBank/DDBJ databases">
        <title>Above-ground endophytic microbial communities from plants in different locations in the United States.</title>
        <authorList>
            <person name="Frank C."/>
        </authorList>
    </citation>
    <scope>NUCLEOTIDE SEQUENCE [LARGE SCALE GENOMIC DNA]</scope>
    <source>
        <strain evidence="2 3">WW7</strain>
    </source>
</reference>
<keyword evidence="3" id="KW-1185">Reference proteome</keyword>